<evidence type="ECO:0000256" key="3">
    <source>
        <dbReference type="ARBA" id="ARBA00022679"/>
    </source>
</evidence>
<keyword evidence="6 7" id="KW-0472">Membrane</keyword>
<sequence length="419" mass="49313">MFKSTKSFFFIALADFIVVYFLFRFSNFLVAPHAEPVVKYIITSVPYIVIIYGMNQYETESIKKDQLFSISLIIIFLSIIVSTILSYLIFFSPLGRKVYLIHSILFFIYFSLRNKAISKITPEKTDAAYIINKEIIPFIKKHLPKTQFIYTNVSNFKKYTDKKFPIIWDAGSDNCLFYKLMELKLRGYQIFTVSNFVEHRCKYLPVDILETQSFFEAGFFNKANTKIYSFVKRSVDIIISTFFLIILSPFLLFISLLIRIDSKGPVFYKQTRTGFYDSEFTLYKFRSMVVNAEKDGIKWAEKNDSRITGVGKYLRKYRLDELPQLINILNGSMSLVGPRPERPEIDEYLRKEIKYYPMRYMVKPGLTGWAQISYDYSSSIEDSKYKLMYDLYYIKHVSLLMDIDIMLKTLRTVIFGKGR</sequence>
<proteinExistence type="inferred from homology"/>
<keyword evidence="5 7" id="KW-1133">Transmembrane helix</keyword>
<feature type="transmembrane region" description="Helical" evidence="7">
    <location>
        <begin position="67"/>
        <end position="90"/>
    </location>
</feature>
<evidence type="ECO:0000256" key="5">
    <source>
        <dbReference type="ARBA" id="ARBA00022989"/>
    </source>
</evidence>
<comment type="caution">
    <text evidence="9">The sequence shown here is derived from an EMBL/GenBank/DDBJ whole genome shotgun (WGS) entry which is preliminary data.</text>
</comment>
<feature type="domain" description="Bacterial sugar transferase" evidence="8">
    <location>
        <begin position="232"/>
        <end position="414"/>
    </location>
</feature>
<evidence type="ECO:0000313" key="10">
    <source>
        <dbReference type="Proteomes" id="UP000323337"/>
    </source>
</evidence>
<evidence type="ECO:0000256" key="6">
    <source>
        <dbReference type="ARBA" id="ARBA00023136"/>
    </source>
</evidence>
<dbReference type="Pfam" id="PF02397">
    <property type="entry name" value="Bac_transf"/>
    <property type="match status" value="1"/>
</dbReference>
<dbReference type="PANTHER" id="PTHR30576:SF0">
    <property type="entry name" value="UNDECAPRENYL-PHOSPHATE N-ACETYLGALACTOSAMINYL 1-PHOSPHATE TRANSFERASE-RELATED"/>
    <property type="match status" value="1"/>
</dbReference>
<protein>
    <submittedName>
        <fullName evidence="9">Sugar transferase</fullName>
    </submittedName>
</protein>
<accession>A0A5D0MIM8</accession>
<gene>
    <name evidence="9" type="ORF">FXF49_05685</name>
</gene>
<evidence type="ECO:0000313" key="9">
    <source>
        <dbReference type="EMBL" id="TYB33574.1"/>
    </source>
</evidence>
<keyword evidence="4 7" id="KW-0812">Transmembrane</keyword>
<evidence type="ECO:0000256" key="1">
    <source>
        <dbReference type="ARBA" id="ARBA00004141"/>
    </source>
</evidence>
<dbReference type="Proteomes" id="UP000323337">
    <property type="component" value="Unassembled WGS sequence"/>
</dbReference>
<dbReference type="EMBL" id="VSIV01000128">
    <property type="protein sequence ID" value="TYB33574.1"/>
    <property type="molecule type" value="Genomic_DNA"/>
</dbReference>
<evidence type="ECO:0000256" key="7">
    <source>
        <dbReference type="SAM" id="Phobius"/>
    </source>
</evidence>
<evidence type="ECO:0000256" key="2">
    <source>
        <dbReference type="ARBA" id="ARBA00006464"/>
    </source>
</evidence>
<dbReference type="AlphaFoldDB" id="A0A5D0MIM8"/>
<reference evidence="9 10" key="1">
    <citation type="submission" date="2019-08" db="EMBL/GenBank/DDBJ databases">
        <title>Genomic characterization of a novel candidate phylum (ARYD3) from a high temperature, high salinity tertiary oil reservoir in north central Oklahoma, USA.</title>
        <authorList>
            <person name="Youssef N.H."/>
            <person name="Yadav A."/>
            <person name="Elshahed M.S."/>
        </authorList>
    </citation>
    <scope>NUCLEOTIDE SEQUENCE [LARGE SCALE GENOMIC DNA]</scope>
    <source>
        <strain evidence="9">ARYD1</strain>
    </source>
</reference>
<feature type="transmembrane region" description="Helical" evidence="7">
    <location>
        <begin position="7"/>
        <end position="25"/>
    </location>
</feature>
<feature type="transmembrane region" description="Helical" evidence="7">
    <location>
        <begin position="37"/>
        <end position="55"/>
    </location>
</feature>
<evidence type="ECO:0000259" key="8">
    <source>
        <dbReference type="Pfam" id="PF02397"/>
    </source>
</evidence>
<comment type="subcellular location">
    <subcellularLocation>
        <location evidence="1">Membrane</location>
        <topology evidence="1">Multi-pass membrane protein</topology>
    </subcellularLocation>
</comment>
<dbReference type="NCBIfam" id="TIGR03025">
    <property type="entry name" value="EPS_sugtrans"/>
    <property type="match status" value="1"/>
</dbReference>
<dbReference type="InterPro" id="IPR017475">
    <property type="entry name" value="EPS_sugar_tfrase"/>
</dbReference>
<dbReference type="PANTHER" id="PTHR30576">
    <property type="entry name" value="COLANIC BIOSYNTHESIS UDP-GLUCOSE LIPID CARRIER TRANSFERASE"/>
    <property type="match status" value="1"/>
</dbReference>
<feature type="transmembrane region" description="Helical" evidence="7">
    <location>
        <begin position="96"/>
        <end position="112"/>
    </location>
</feature>
<dbReference type="GO" id="GO:0016020">
    <property type="term" value="C:membrane"/>
    <property type="evidence" value="ECO:0007669"/>
    <property type="project" value="UniProtKB-SubCell"/>
</dbReference>
<comment type="similarity">
    <text evidence="2">Belongs to the bacterial sugar transferase family.</text>
</comment>
<keyword evidence="3 9" id="KW-0808">Transferase</keyword>
<dbReference type="InterPro" id="IPR003362">
    <property type="entry name" value="Bact_transf"/>
</dbReference>
<feature type="transmembrane region" description="Helical" evidence="7">
    <location>
        <begin position="237"/>
        <end position="258"/>
    </location>
</feature>
<organism evidence="9 10">
    <name type="scientific">Flexistipes sinusarabici</name>
    <dbReference type="NCBI Taxonomy" id="2352"/>
    <lineage>
        <taxon>Bacteria</taxon>
        <taxon>Pseudomonadati</taxon>
        <taxon>Deferribacterota</taxon>
        <taxon>Deferribacteres</taxon>
        <taxon>Deferribacterales</taxon>
        <taxon>Flexistipitaceae</taxon>
        <taxon>Flexistipes</taxon>
    </lineage>
</organism>
<dbReference type="RefSeq" id="WP_303700947.1">
    <property type="nucleotide sequence ID" value="NZ_VSIV01000128.1"/>
</dbReference>
<name>A0A5D0MIM8_FLESI</name>
<dbReference type="GO" id="GO:0016780">
    <property type="term" value="F:phosphotransferase activity, for other substituted phosphate groups"/>
    <property type="evidence" value="ECO:0007669"/>
    <property type="project" value="TreeGrafter"/>
</dbReference>
<evidence type="ECO:0000256" key="4">
    <source>
        <dbReference type="ARBA" id="ARBA00022692"/>
    </source>
</evidence>